<feature type="compositionally biased region" description="Low complexity" evidence="5">
    <location>
        <begin position="19"/>
        <end position="30"/>
    </location>
</feature>
<dbReference type="InterPro" id="IPR001841">
    <property type="entry name" value="Znf_RING"/>
</dbReference>
<evidence type="ECO:0000256" key="5">
    <source>
        <dbReference type="SAM" id="MobiDB-lite"/>
    </source>
</evidence>
<dbReference type="InterPro" id="IPR017907">
    <property type="entry name" value="Znf_RING_CS"/>
</dbReference>
<feature type="region of interest" description="Disordered" evidence="5">
    <location>
        <begin position="1"/>
        <end position="30"/>
    </location>
</feature>
<evidence type="ECO:0000313" key="7">
    <source>
        <dbReference type="EMBL" id="KAI5397157.1"/>
    </source>
</evidence>
<dbReference type="GO" id="GO:0006511">
    <property type="term" value="P:ubiquitin-dependent protein catabolic process"/>
    <property type="evidence" value="ECO:0007669"/>
    <property type="project" value="TreeGrafter"/>
</dbReference>
<dbReference type="PANTHER" id="PTHR47094">
    <property type="entry name" value="ELFLESS, ISOFORM B"/>
    <property type="match status" value="1"/>
</dbReference>
<dbReference type="Gramene" id="PSAT_LOCUS26615_t1">
    <property type="protein sequence ID" value="CAL5207870.1"/>
    <property type="gene ID" value="PSAT_LOCUS26615"/>
</dbReference>
<name>A0A9D4W8S5_PEA</name>
<keyword evidence="2 4" id="KW-0863">Zinc-finger</keyword>
<dbReference type="SUPFAM" id="SSF57850">
    <property type="entry name" value="RING/U-box"/>
    <property type="match status" value="1"/>
</dbReference>
<dbReference type="Pfam" id="PF13639">
    <property type="entry name" value="zf-RING_2"/>
    <property type="match status" value="1"/>
</dbReference>
<dbReference type="AlphaFoldDB" id="A0A9D4W8S5"/>
<dbReference type="GO" id="GO:0140082">
    <property type="term" value="F:SUMO-ubiquitin ligase activity"/>
    <property type="evidence" value="ECO:0007669"/>
    <property type="project" value="TreeGrafter"/>
</dbReference>
<evidence type="ECO:0000259" key="6">
    <source>
        <dbReference type="PROSITE" id="PS50089"/>
    </source>
</evidence>
<dbReference type="GO" id="GO:0008270">
    <property type="term" value="F:zinc ion binding"/>
    <property type="evidence" value="ECO:0007669"/>
    <property type="project" value="UniProtKB-KW"/>
</dbReference>
<accession>A0A9D4W8S5</accession>
<dbReference type="Proteomes" id="UP001058974">
    <property type="component" value="Chromosome 6"/>
</dbReference>
<keyword evidence="8" id="KW-1185">Reference proteome</keyword>
<dbReference type="InterPro" id="IPR013083">
    <property type="entry name" value="Znf_RING/FYVE/PHD"/>
</dbReference>
<evidence type="ECO:0000256" key="4">
    <source>
        <dbReference type="PROSITE-ProRule" id="PRU00175"/>
    </source>
</evidence>
<feature type="compositionally biased region" description="Basic and acidic residues" evidence="5">
    <location>
        <begin position="128"/>
        <end position="141"/>
    </location>
</feature>
<dbReference type="InterPro" id="IPR049627">
    <property type="entry name" value="SLX8"/>
</dbReference>
<feature type="domain" description="RING-type" evidence="6">
    <location>
        <begin position="164"/>
        <end position="202"/>
    </location>
</feature>
<dbReference type="GO" id="GO:0033768">
    <property type="term" value="C:SUMO-targeted ubiquitin ligase complex"/>
    <property type="evidence" value="ECO:0007669"/>
    <property type="project" value="TreeGrafter"/>
</dbReference>
<proteinExistence type="predicted"/>
<dbReference type="OrthoDB" id="1436006at2759"/>
<dbReference type="EMBL" id="JAMSHJ010000006">
    <property type="protein sequence ID" value="KAI5397157.1"/>
    <property type="molecule type" value="Genomic_DNA"/>
</dbReference>
<comment type="caution">
    <text evidence="7">The sequence shown here is derived from an EMBL/GenBank/DDBJ whole genome shotgun (WGS) entry which is preliminary data.</text>
</comment>
<dbReference type="Gene3D" id="3.30.40.10">
    <property type="entry name" value="Zinc/RING finger domain, C3HC4 (zinc finger)"/>
    <property type="match status" value="1"/>
</dbReference>
<dbReference type="Gramene" id="Psat06G0311000-T1">
    <property type="protein sequence ID" value="KAI5397157.1"/>
    <property type="gene ID" value="KIW84_063110"/>
</dbReference>
<sequence>MSNRRRKTNLLLGQDNITSEESSMGEGSSESIHVPINYLEEIDDDVVECSPRAFAQAAANAGRTRRRIAIDWNLEDIIQIPILPPENIHIQNPIPIISTSVMQYREDITEPIGQNNANLEVNINEAAENDKKSSETNREVPEPNVEAVEPPKEAEPPKDPLLNCPICLEAFVEETSTMCGHIFCQSCIKTAITRQRKCPTCRRKHSCRGLRRVFLPSYS</sequence>
<reference evidence="7 8" key="1">
    <citation type="journal article" date="2022" name="Nat. Genet.">
        <title>Improved pea reference genome and pan-genome highlight genomic features and evolutionary characteristics.</title>
        <authorList>
            <person name="Yang T."/>
            <person name="Liu R."/>
            <person name="Luo Y."/>
            <person name="Hu S."/>
            <person name="Wang D."/>
            <person name="Wang C."/>
            <person name="Pandey M.K."/>
            <person name="Ge S."/>
            <person name="Xu Q."/>
            <person name="Li N."/>
            <person name="Li G."/>
            <person name="Huang Y."/>
            <person name="Saxena R.K."/>
            <person name="Ji Y."/>
            <person name="Li M."/>
            <person name="Yan X."/>
            <person name="He Y."/>
            <person name="Liu Y."/>
            <person name="Wang X."/>
            <person name="Xiang C."/>
            <person name="Varshney R.K."/>
            <person name="Ding H."/>
            <person name="Gao S."/>
            <person name="Zong X."/>
        </authorList>
    </citation>
    <scope>NUCLEOTIDE SEQUENCE [LARGE SCALE GENOMIC DNA]</scope>
    <source>
        <strain evidence="7 8">cv. Zhongwan 6</strain>
    </source>
</reference>
<evidence type="ECO:0000256" key="1">
    <source>
        <dbReference type="ARBA" id="ARBA00022723"/>
    </source>
</evidence>
<dbReference type="GO" id="GO:0032183">
    <property type="term" value="F:SUMO binding"/>
    <property type="evidence" value="ECO:0007669"/>
    <property type="project" value="TreeGrafter"/>
</dbReference>
<evidence type="ECO:0000256" key="3">
    <source>
        <dbReference type="ARBA" id="ARBA00022833"/>
    </source>
</evidence>
<dbReference type="PANTHER" id="PTHR47094:SF1">
    <property type="entry name" value="RING-TYPE E3 UBIQUITIN TRANSFERASE"/>
    <property type="match status" value="1"/>
</dbReference>
<dbReference type="GO" id="GO:0061630">
    <property type="term" value="F:ubiquitin protein ligase activity"/>
    <property type="evidence" value="ECO:0007669"/>
    <property type="project" value="InterPro"/>
</dbReference>
<organism evidence="7 8">
    <name type="scientific">Pisum sativum</name>
    <name type="common">Garden pea</name>
    <name type="synonym">Lathyrus oleraceus</name>
    <dbReference type="NCBI Taxonomy" id="3888"/>
    <lineage>
        <taxon>Eukaryota</taxon>
        <taxon>Viridiplantae</taxon>
        <taxon>Streptophyta</taxon>
        <taxon>Embryophyta</taxon>
        <taxon>Tracheophyta</taxon>
        <taxon>Spermatophyta</taxon>
        <taxon>Magnoliopsida</taxon>
        <taxon>eudicotyledons</taxon>
        <taxon>Gunneridae</taxon>
        <taxon>Pentapetalae</taxon>
        <taxon>rosids</taxon>
        <taxon>fabids</taxon>
        <taxon>Fabales</taxon>
        <taxon>Fabaceae</taxon>
        <taxon>Papilionoideae</taxon>
        <taxon>50 kb inversion clade</taxon>
        <taxon>NPAAA clade</taxon>
        <taxon>Hologalegina</taxon>
        <taxon>IRL clade</taxon>
        <taxon>Fabeae</taxon>
        <taxon>Lathyrus</taxon>
    </lineage>
</organism>
<dbReference type="PROSITE" id="PS50089">
    <property type="entry name" value="ZF_RING_2"/>
    <property type="match status" value="1"/>
</dbReference>
<dbReference type="Gramene" id="Psat6g133720.1">
    <property type="protein sequence ID" value="Psat6g133720.1.cds"/>
    <property type="gene ID" value="Psat6g133720"/>
</dbReference>
<feature type="region of interest" description="Disordered" evidence="5">
    <location>
        <begin position="127"/>
        <end position="156"/>
    </location>
</feature>
<keyword evidence="1" id="KW-0479">Metal-binding</keyword>
<dbReference type="SMART" id="SM00184">
    <property type="entry name" value="RING"/>
    <property type="match status" value="1"/>
</dbReference>
<evidence type="ECO:0000256" key="2">
    <source>
        <dbReference type="ARBA" id="ARBA00022771"/>
    </source>
</evidence>
<dbReference type="PROSITE" id="PS00518">
    <property type="entry name" value="ZF_RING_1"/>
    <property type="match status" value="1"/>
</dbReference>
<keyword evidence="3" id="KW-0862">Zinc</keyword>
<protein>
    <recommendedName>
        <fullName evidence="6">RING-type domain-containing protein</fullName>
    </recommendedName>
</protein>
<evidence type="ECO:0000313" key="8">
    <source>
        <dbReference type="Proteomes" id="UP001058974"/>
    </source>
</evidence>
<gene>
    <name evidence="7" type="ORF">KIW84_063110</name>
</gene>